<dbReference type="Pfam" id="PF01943">
    <property type="entry name" value="Polysacc_synt"/>
    <property type="match status" value="1"/>
</dbReference>
<dbReference type="STRING" id="341036.SAMN05660649_03076"/>
<dbReference type="GO" id="GO:0005886">
    <property type="term" value="C:plasma membrane"/>
    <property type="evidence" value="ECO:0007669"/>
    <property type="project" value="UniProtKB-SubCell"/>
</dbReference>
<organism evidence="7 8">
    <name type="scientific">Desulfotruncus arcticus DSM 17038</name>
    <dbReference type="NCBI Taxonomy" id="1121424"/>
    <lineage>
        <taxon>Bacteria</taxon>
        <taxon>Bacillati</taxon>
        <taxon>Bacillota</taxon>
        <taxon>Clostridia</taxon>
        <taxon>Eubacteriales</taxon>
        <taxon>Desulfallaceae</taxon>
        <taxon>Desulfotruncus</taxon>
    </lineage>
</organism>
<keyword evidence="8" id="KW-1185">Reference proteome</keyword>
<sequence>MGNTEKLENISTIFKGGSILFLGNVLSKGPALLFLIVATRILGVDGFGTLALALSIYAVSQNIALLGLSNTIQRFISGNNEQVRAYYGAVILIGLLGTIFFSGVLFFSGAFIANALFKNKALAEILPWFGPILLITVPVQLLSAVLRAQGNMKQAAALNVINSAGRLFFVCILAFLGSLGGVIAAVGLASIVQLFFAILFIIRVKLRPDLKTGCRLIPKVFNYSLPLLVAGFGYFQVQQTGRLMLGYYGYTAGVGQYTAVSNIIQTAGLFHGSVISAFMPPIARAYEAKEFCELKKNYHITRKMLASVSGIVVILVVVLGSYVLNLFGPDFTSRNGYLVMILLGASSFVSSWFGPTGALLQMTDGNKLEFLNTILLMLLNVILNLILIPHMGVIGAAGAILLSNIMTNILQSVQIYLRIGITYLHFDMVIWFISVITCLYLLGTGLWWGKVISLFVAGMGIIYILIKLNSVRKHL</sequence>
<protein>
    <submittedName>
        <fullName evidence="7">Membrane protein involved in the export of O-antigen and teichoic acid</fullName>
    </submittedName>
</protein>
<dbReference type="OrthoDB" id="5906224at2"/>
<dbReference type="Proteomes" id="UP000199337">
    <property type="component" value="Unassembled WGS sequence"/>
</dbReference>
<feature type="transmembrane region" description="Helical" evidence="6">
    <location>
        <begin position="89"/>
        <end position="113"/>
    </location>
</feature>
<dbReference type="EMBL" id="FOOX01000011">
    <property type="protein sequence ID" value="SFG89795.1"/>
    <property type="molecule type" value="Genomic_DNA"/>
</dbReference>
<gene>
    <name evidence="7" type="ORF">SAMN05660649_03076</name>
</gene>
<keyword evidence="5 6" id="KW-0472">Membrane</keyword>
<feature type="transmembrane region" description="Helical" evidence="6">
    <location>
        <begin position="158"/>
        <end position="176"/>
    </location>
</feature>
<feature type="transmembrane region" description="Helical" evidence="6">
    <location>
        <begin position="21"/>
        <end position="41"/>
    </location>
</feature>
<comment type="subcellular location">
    <subcellularLocation>
        <location evidence="1">Cell membrane</location>
        <topology evidence="1">Multi-pass membrane protein</topology>
    </subcellularLocation>
</comment>
<feature type="transmembrane region" description="Helical" evidence="6">
    <location>
        <begin position="304"/>
        <end position="324"/>
    </location>
</feature>
<evidence type="ECO:0000256" key="6">
    <source>
        <dbReference type="SAM" id="Phobius"/>
    </source>
</evidence>
<dbReference type="RefSeq" id="WP_092472259.1">
    <property type="nucleotide sequence ID" value="NZ_FOOX01000011.1"/>
</dbReference>
<dbReference type="PANTHER" id="PTHR30250">
    <property type="entry name" value="PST FAMILY PREDICTED COLANIC ACID TRANSPORTER"/>
    <property type="match status" value="1"/>
</dbReference>
<dbReference type="InterPro" id="IPR002797">
    <property type="entry name" value="Polysacc_synth"/>
</dbReference>
<feature type="transmembrane region" description="Helical" evidence="6">
    <location>
        <begin position="423"/>
        <end position="442"/>
    </location>
</feature>
<evidence type="ECO:0000256" key="3">
    <source>
        <dbReference type="ARBA" id="ARBA00022692"/>
    </source>
</evidence>
<keyword evidence="4 6" id="KW-1133">Transmembrane helix</keyword>
<dbReference type="PANTHER" id="PTHR30250:SF11">
    <property type="entry name" value="O-ANTIGEN TRANSPORTER-RELATED"/>
    <property type="match status" value="1"/>
</dbReference>
<proteinExistence type="predicted"/>
<evidence type="ECO:0000256" key="1">
    <source>
        <dbReference type="ARBA" id="ARBA00004651"/>
    </source>
</evidence>
<evidence type="ECO:0000313" key="7">
    <source>
        <dbReference type="EMBL" id="SFG89795.1"/>
    </source>
</evidence>
<reference evidence="8" key="1">
    <citation type="submission" date="2016-10" db="EMBL/GenBank/DDBJ databases">
        <authorList>
            <person name="Varghese N."/>
            <person name="Submissions S."/>
        </authorList>
    </citation>
    <scope>NUCLEOTIDE SEQUENCE [LARGE SCALE GENOMIC DNA]</scope>
    <source>
        <strain evidence="8">DSM 17038</strain>
    </source>
</reference>
<keyword evidence="3 6" id="KW-0812">Transmembrane</keyword>
<feature type="transmembrane region" description="Helical" evidence="6">
    <location>
        <begin position="216"/>
        <end position="235"/>
    </location>
</feature>
<name>A0A1I2VKC8_9FIRM</name>
<feature type="transmembrane region" description="Helical" evidence="6">
    <location>
        <begin position="47"/>
        <end position="68"/>
    </location>
</feature>
<feature type="transmembrane region" description="Helical" evidence="6">
    <location>
        <begin position="448"/>
        <end position="466"/>
    </location>
</feature>
<evidence type="ECO:0000256" key="5">
    <source>
        <dbReference type="ARBA" id="ARBA00023136"/>
    </source>
</evidence>
<feature type="transmembrane region" description="Helical" evidence="6">
    <location>
        <begin position="125"/>
        <end position="146"/>
    </location>
</feature>
<evidence type="ECO:0000313" key="8">
    <source>
        <dbReference type="Proteomes" id="UP000199337"/>
    </source>
</evidence>
<evidence type="ECO:0000256" key="2">
    <source>
        <dbReference type="ARBA" id="ARBA00022475"/>
    </source>
</evidence>
<dbReference type="InterPro" id="IPR050833">
    <property type="entry name" value="Poly_Biosynth_Transport"/>
</dbReference>
<keyword evidence="2" id="KW-1003">Cell membrane</keyword>
<feature type="transmembrane region" description="Helical" evidence="6">
    <location>
        <begin position="182"/>
        <end position="204"/>
    </location>
</feature>
<feature type="transmembrane region" description="Helical" evidence="6">
    <location>
        <begin position="374"/>
        <end position="402"/>
    </location>
</feature>
<dbReference type="AlphaFoldDB" id="A0A1I2VKC8"/>
<accession>A0A1I2VKC8</accession>
<evidence type="ECO:0000256" key="4">
    <source>
        <dbReference type="ARBA" id="ARBA00022989"/>
    </source>
</evidence>
<feature type="transmembrane region" description="Helical" evidence="6">
    <location>
        <begin position="336"/>
        <end position="354"/>
    </location>
</feature>